<dbReference type="EMBL" id="KL198031">
    <property type="protein sequence ID" value="KDQ15718.1"/>
    <property type="molecule type" value="Genomic_DNA"/>
</dbReference>
<dbReference type="HOGENOM" id="CLU_1758516_0_0_1"/>
<feature type="region of interest" description="Disordered" evidence="1">
    <location>
        <begin position="112"/>
        <end position="148"/>
    </location>
</feature>
<organism evidence="3 4">
    <name type="scientific">Botryobasidium botryosum (strain FD-172 SS1)</name>
    <dbReference type="NCBI Taxonomy" id="930990"/>
    <lineage>
        <taxon>Eukaryota</taxon>
        <taxon>Fungi</taxon>
        <taxon>Dikarya</taxon>
        <taxon>Basidiomycota</taxon>
        <taxon>Agaricomycotina</taxon>
        <taxon>Agaricomycetes</taxon>
        <taxon>Cantharellales</taxon>
        <taxon>Botryobasidiaceae</taxon>
        <taxon>Botryobasidium</taxon>
    </lineage>
</organism>
<evidence type="ECO:0000256" key="2">
    <source>
        <dbReference type="SAM" id="Phobius"/>
    </source>
</evidence>
<keyword evidence="2" id="KW-0812">Transmembrane</keyword>
<keyword evidence="2" id="KW-1133">Transmembrane helix</keyword>
<evidence type="ECO:0000256" key="1">
    <source>
        <dbReference type="SAM" id="MobiDB-lite"/>
    </source>
</evidence>
<evidence type="ECO:0000313" key="3">
    <source>
        <dbReference type="EMBL" id="KDQ15718.1"/>
    </source>
</evidence>
<evidence type="ECO:0000313" key="4">
    <source>
        <dbReference type="Proteomes" id="UP000027195"/>
    </source>
</evidence>
<dbReference type="InParanoid" id="A0A067MIW6"/>
<dbReference type="Proteomes" id="UP000027195">
    <property type="component" value="Unassembled WGS sequence"/>
</dbReference>
<proteinExistence type="predicted"/>
<feature type="transmembrane region" description="Helical" evidence="2">
    <location>
        <begin position="12"/>
        <end position="34"/>
    </location>
</feature>
<dbReference type="AlphaFoldDB" id="A0A067MIW6"/>
<keyword evidence="2" id="KW-0472">Membrane</keyword>
<sequence>MIGRRQGFGDALYVIWIVVYHGFIPVLSVAIAELDSRLAEKQRSISHAPFTLVIARKWDSRSLAEAAKGEQDEGSSMSVCMSIERGVKARYGKEVGGGGLRAWAWAMTLSEKQGEADEEREGDQAQHNDQEDQYSAAWAAPGGTQCGV</sequence>
<accession>A0A067MIW6</accession>
<reference evidence="4" key="1">
    <citation type="journal article" date="2014" name="Proc. Natl. Acad. Sci. U.S.A.">
        <title>Extensive sampling of basidiomycete genomes demonstrates inadequacy of the white-rot/brown-rot paradigm for wood decay fungi.</title>
        <authorList>
            <person name="Riley R."/>
            <person name="Salamov A.A."/>
            <person name="Brown D.W."/>
            <person name="Nagy L.G."/>
            <person name="Floudas D."/>
            <person name="Held B.W."/>
            <person name="Levasseur A."/>
            <person name="Lombard V."/>
            <person name="Morin E."/>
            <person name="Otillar R."/>
            <person name="Lindquist E.A."/>
            <person name="Sun H."/>
            <person name="LaButti K.M."/>
            <person name="Schmutz J."/>
            <person name="Jabbour D."/>
            <person name="Luo H."/>
            <person name="Baker S.E."/>
            <person name="Pisabarro A.G."/>
            <person name="Walton J.D."/>
            <person name="Blanchette R.A."/>
            <person name="Henrissat B."/>
            <person name="Martin F."/>
            <person name="Cullen D."/>
            <person name="Hibbett D.S."/>
            <person name="Grigoriev I.V."/>
        </authorList>
    </citation>
    <scope>NUCLEOTIDE SEQUENCE [LARGE SCALE GENOMIC DNA]</scope>
    <source>
        <strain evidence="4">FD-172 SS1</strain>
    </source>
</reference>
<gene>
    <name evidence="3" type="ORF">BOTBODRAFT_43993</name>
</gene>
<name>A0A067MIW6_BOTB1</name>
<protein>
    <submittedName>
        <fullName evidence="3">Uncharacterized protein</fullName>
    </submittedName>
</protein>
<keyword evidence="4" id="KW-1185">Reference proteome</keyword>